<organism evidence="1 2">
    <name type="scientific">Haemophilus pittmaniae HK 85</name>
    <dbReference type="NCBI Taxonomy" id="1035188"/>
    <lineage>
        <taxon>Bacteria</taxon>
        <taxon>Pseudomonadati</taxon>
        <taxon>Pseudomonadota</taxon>
        <taxon>Gammaproteobacteria</taxon>
        <taxon>Pasteurellales</taxon>
        <taxon>Pasteurellaceae</taxon>
        <taxon>Haemophilus</taxon>
    </lineage>
</organism>
<name>F9QB34_9PAST</name>
<sequence>MDYNFDNYPEEKESEILHYLQELRKLMTSLGSEWNQCEFVLNENGKFNIKFAYIPEEDSWGSLYLRGISALTLEEAEEHNIPREIWEERVKAKKEQQNS</sequence>
<evidence type="ECO:0000313" key="2">
    <source>
        <dbReference type="Proteomes" id="UP000006235"/>
    </source>
</evidence>
<dbReference type="InterPro" id="IPR006728">
    <property type="entry name" value="YezG-like"/>
</dbReference>
<comment type="caution">
    <text evidence="1">The sequence shown here is derived from an EMBL/GenBank/DDBJ whole genome shotgun (WGS) entry which is preliminary data.</text>
</comment>
<protein>
    <submittedName>
        <fullName evidence="1">Uncharacterized protein</fullName>
    </submittedName>
</protein>
<dbReference type="EMBL" id="AFUV01000020">
    <property type="protein sequence ID" value="EGV05159.1"/>
    <property type="molecule type" value="Genomic_DNA"/>
</dbReference>
<evidence type="ECO:0000313" key="1">
    <source>
        <dbReference type="EMBL" id="EGV05159.1"/>
    </source>
</evidence>
<dbReference type="Gene3D" id="3.30.500.20">
    <property type="entry name" value="BH3703-like domains"/>
    <property type="match status" value="1"/>
</dbReference>
<dbReference type="InterPro" id="IPR036170">
    <property type="entry name" value="YezG-like_sf"/>
</dbReference>
<accession>F9QB34</accession>
<reference evidence="1 2" key="1">
    <citation type="submission" date="2011-07" db="EMBL/GenBank/DDBJ databases">
        <authorList>
            <person name="Harkins D.M."/>
            <person name="Madupu R."/>
            <person name="Durkin A.S."/>
            <person name="Torralba M."/>
            <person name="Methe B."/>
            <person name="Sutton G.G."/>
            <person name="Nelson K.E."/>
        </authorList>
    </citation>
    <scope>NUCLEOTIDE SEQUENCE [LARGE SCALE GENOMIC DNA]</scope>
    <source>
        <strain evidence="1 2">HK 85</strain>
    </source>
</reference>
<dbReference type="AlphaFoldDB" id="F9QB34"/>
<gene>
    <name evidence="1" type="ORF">HMPREF9952_1375</name>
</gene>
<dbReference type="Pfam" id="PF04634">
    <property type="entry name" value="YezG-like"/>
    <property type="match status" value="1"/>
</dbReference>
<proteinExistence type="predicted"/>
<dbReference type="STRING" id="1035188.HMPREF9952_1375"/>
<dbReference type="Proteomes" id="UP000006235">
    <property type="component" value="Unassembled WGS sequence"/>
</dbReference>
<dbReference type="SUPFAM" id="SSF160424">
    <property type="entry name" value="BH3703-like"/>
    <property type="match status" value="1"/>
</dbReference>